<organism evidence="1 2">
    <name type="scientific">Desulfamplus magnetovallimortis</name>
    <dbReference type="NCBI Taxonomy" id="1246637"/>
    <lineage>
        <taxon>Bacteria</taxon>
        <taxon>Pseudomonadati</taxon>
        <taxon>Thermodesulfobacteriota</taxon>
        <taxon>Desulfobacteria</taxon>
        <taxon>Desulfobacterales</taxon>
        <taxon>Desulfobacteraceae</taxon>
        <taxon>Desulfamplus</taxon>
    </lineage>
</organism>
<dbReference type="AlphaFoldDB" id="A0A1W1HKE2"/>
<dbReference type="InterPro" id="IPR036390">
    <property type="entry name" value="WH_DNA-bd_sf"/>
</dbReference>
<evidence type="ECO:0000313" key="1">
    <source>
        <dbReference type="EMBL" id="SLM32906.1"/>
    </source>
</evidence>
<gene>
    <name evidence="1" type="ORF">MTBBW1_810004</name>
</gene>
<dbReference type="RefSeq" id="WP_080802746.1">
    <property type="nucleotide sequence ID" value="NZ_LT828543.1"/>
</dbReference>
<sequence>MKIRKVKVGIKSVNSLLNEFVETCESLQESKQVKQDNGVYFTSIDAFRKAITPKRFELLQIIKKQNPASIRHLSTLINRDIKNVSDDVKFLEQVGLIDLKDSNDQKKIIPLVNYDKIMFEIAV</sequence>
<proteinExistence type="predicted"/>
<dbReference type="STRING" id="1246637.MTBBW1_810004"/>
<dbReference type="EMBL" id="FWEV01000327">
    <property type="protein sequence ID" value="SLM32906.1"/>
    <property type="molecule type" value="Genomic_DNA"/>
</dbReference>
<dbReference type="OrthoDB" id="5520535at2"/>
<dbReference type="SUPFAM" id="SSF46785">
    <property type="entry name" value="Winged helix' DNA-binding domain"/>
    <property type="match status" value="1"/>
</dbReference>
<name>A0A1W1HKE2_9BACT</name>
<dbReference type="Pfam" id="PF25212">
    <property type="entry name" value="HVO_A0114"/>
    <property type="match status" value="1"/>
</dbReference>
<evidence type="ECO:0000313" key="2">
    <source>
        <dbReference type="Proteomes" id="UP000191931"/>
    </source>
</evidence>
<dbReference type="Proteomes" id="UP000191931">
    <property type="component" value="Unassembled WGS sequence"/>
</dbReference>
<accession>A0A1W1HKE2</accession>
<keyword evidence="2" id="KW-1185">Reference proteome</keyword>
<reference evidence="1 2" key="1">
    <citation type="submission" date="2017-03" db="EMBL/GenBank/DDBJ databases">
        <authorList>
            <person name="Afonso C.L."/>
            <person name="Miller P.J."/>
            <person name="Scott M.A."/>
            <person name="Spackman E."/>
            <person name="Goraichik I."/>
            <person name="Dimitrov K.M."/>
            <person name="Suarez D.L."/>
            <person name="Swayne D.E."/>
        </authorList>
    </citation>
    <scope>NUCLEOTIDE SEQUENCE [LARGE SCALE GENOMIC DNA]</scope>
    <source>
        <strain evidence="1">PRJEB14757</strain>
    </source>
</reference>
<protein>
    <submittedName>
        <fullName evidence="1">Uncharacterized protein</fullName>
    </submittedName>
</protein>